<sequence length="192" mass="21386">MSKPIVLMIIDMQQGMSWPQSGERNNPNAEHEIAELLAHWRASHAPIVHVRHLSTEPESLFWPEQEGVLFQDAFQPLVDEKVIEKSVPDAFTYSDLDTWLRKQNAQALVVVGVSTNNSVESTVRSAGNLGFTTYVVGSACFAFEKDDFFGQPRSADEVHAMSLANLHGEYATVISQDEAFSLLPKEHTSLDD</sequence>
<dbReference type="GO" id="GO:0016787">
    <property type="term" value="F:hydrolase activity"/>
    <property type="evidence" value="ECO:0007669"/>
    <property type="project" value="UniProtKB-KW"/>
</dbReference>
<comment type="caution">
    <text evidence="3">The sequence shown here is derived from an EMBL/GenBank/DDBJ whole genome shotgun (WGS) entry which is preliminary data.</text>
</comment>
<dbReference type="PANTHER" id="PTHR43540">
    <property type="entry name" value="PEROXYUREIDOACRYLATE/UREIDOACRYLATE AMIDOHYDROLASE-RELATED"/>
    <property type="match status" value="1"/>
</dbReference>
<dbReference type="RefSeq" id="WP_113917412.1">
    <property type="nucleotide sequence ID" value="NZ_QNSE01000010.1"/>
</dbReference>
<feature type="domain" description="Isochorismatase-like" evidence="2">
    <location>
        <begin position="7"/>
        <end position="177"/>
    </location>
</feature>
<dbReference type="Pfam" id="PF00857">
    <property type="entry name" value="Isochorismatase"/>
    <property type="match status" value="1"/>
</dbReference>
<dbReference type="Gene3D" id="3.40.50.850">
    <property type="entry name" value="Isochorismatase-like"/>
    <property type="match status" value="1"/>
</dbReference>
<gene>
    <name evidence="3" type="ORF">DFP80_11070</name>
</gene>
<dbReference type="CDD" id="cd01014">
    <property type="entry name" value="nicotinamidase_related"/>
    <property type="match status" value="1"/>
</dbReference>
<organism evidence="3 4">
    <name type="scientific">Marinomonas rhizomae</name>
    <dbReference type="NCBI Taxonomy" id="491948"/>
    <lineage>
        <taxon>Bacteria</taxon>
        <taxon>Pseudomonadati</taxon>
        <taxon>Pseudomonadota</taxon>
        <taxon>Gammaproteobacteria</taxon>
        <taxon>Oceanospirillales</taxon>
        <taxon>Oceanospirillaceae</taxon>
        <taxon>Marinomonas</taxon>
    </lineage>
</organism>
<dbReference type="InterPro" id="IPR000868">
    <property type="entry name" value="Isochorismatase-like_dom"/>
</dbReference>
<dbReference type="OrthoDB" id="9791276at2"/>
<dbReference type="Proteomes" id="UP000252792">
    <property type="component" value="Unassembled WGS sequence"/>
</dbReference>
<dbReference type="SUPFAM" id="SSF52499">
    <property type="entry name" value="Isochorismatase-like hydrolases"/>
    <property type="match status" value="1"/>
</dbReference>
<dbReference type="EMBL" id="QNSE01000010">
    <property type="protein sequence ID" value="RBP81100.1"/>
    <property type="molecule type" value="Genomic_DNA"/>
</dbReference>
<evidence type="ECO:0000259" key="2">
    <source>
        <dbReference type="Pfam" id="PF00857"/>
    </source>
</evidence>
<keyword evidence="1" id="KW-0378">Hydrolase</keyword>
<dbReference type="AlphaFoldDB" id="A0A366J3Y0"/>
<dbReference type="InterPro" id="IPR036380">
    <property type="entry name" value="Isochorismatase-like_sf"/>
</dbReference>
<evidence type="ECO:0000256" key="1">
    <source>
        <dbReference type="ARBA" id="ARBA00022801"/>
    </source>
</evidence>
<accession>A0A366J3Y0</accession>
<reference evidence="3 4" key="1">
    <citation type="submission" date="2018-06" db="EMBL/GenBank/DDBJ databases">
        <title>Genomic Encyclopedia of Type Strains, Phase III (KMG-III): the genomes of soil and plant-associated and newly described type strains.</title>
        <authorList>
            <person name="Whitman W."/>
        </authorList>
    </citation>
    <scope>NUCLEOTIDE SEQUENCE [LARGE SCALE GENOMIC DNA]</scope>
    <source>
        <strain evidence="3 4">CECT 7377</strain>
    </source>
</reference>
<keyword evidence="4" id="KW-1185">Reference proteome</keyword>
<dbReference type="InterPro" id="IPR050272">
    <property type="entry name" value="Isochorismatase-like_hydrls"/>
</dbReference>
<dbReference type="PANTHER" id="PTHR43540:SF1">
    <property type="entry name" value="ISOCHORISMATASE HYDROLASE"/>
    <property type="match status" value="1"/>
</dbReference>
<protein>
    <submittedName>
        <fullName evidence="3">Nicotinamidase-related amidase</fullName>
    </submittedName>
</protein>
<proteinExistence type="predicted"/>
<name>A0A366J3Y0_9GAMM</name>
<evidence type="ECO:0000313" key="3">
    <source>
        <dbReference type="EMBL" id="RBP81100.1"/>
    </source>
</evidence>
<evidence type="ECO:0000313" key="4">
    <source>
        <dbReference type="Proteomes" id="UP000252792"/>
    </source>
</evidence>